<dbReference type="EMBL" id="CM037161">
    <property type="protein sequence ID" value="KAH7853328.1"/>
    <property type="molecule type" value="Genomic_DNA"/>
</dbReference>
<protein>
    <submittedName>
        <fullName evidence="1">Uncharacterized protein</fullName>
    </submittedName>
</protein>
<accession>A0ACB7YIS7</accession>
<evidence type="ECO:0000313" key="2">
    <source>
        <dbReference type="Proteomes" id="UP000828048"/>
    </source>
</evidence>
<gene>
    <name evidence="1" type="ORF">Vadar_001266</name>
</gene>
<dbReference type="Proteomes" id="UP000828048">
    <property type="component" value="Chromosome 11"/>
</dbReference>
<proteinExistence type="predicted"/>
<comment type="caution">
    <text evidence="1">The sequence shown here is derived from an EMBL/GenBank/DDBJ whole genome shotgun (WGS) entry which is preliminary data.</text>
</comment>
<name>A0ACB7YIS7_9ERIC</name>
<keyword evidence="2" id="KW-1185">Reference proteome</keyword>
<evidence type="ECO:0000313" key="1">
    <source>
        <dbReference type="EMBL" id="KAH7853328.1"/>
    </source>
</evidence>
<sequence length="550" mass="62215">MKYMEYIFEITDEGARATFLQNIVHSFGCTYICLWSYLPQPSNWLISMDGFYNEENIKQPSSSSGSHAQMLFDHYRQSVLTLENHDRVPGLAFKNNLPYMELKGMELQRLASLETQLKFYREAMIKTAVFMGCMTGEIEMGFSTDTIQVMNLEMEMRKWIPENFPKQPFLDHLPRPRPPDHQPGPSSSSSSLRSLSTDSTDPSPFLFSINPITSYPQEPPKQHPITIEQTSTNTSSLLLSPFHQAIHSFNQTRNNFPFLNPETEDDAITKAILAVLSSSSPSASPSSSQQSIAQNIPFIISRKASSSAFKRYGSAGTTSSAHSSSSPLIMARVRRPSMLKRAISYFKSMSSLRNQERVLLQGSRPTSNQLYHMISERKRREKLNESFQALRSLLPPGTKKDKASVLNGTTEYLASLRSQVGELTRRNQILEAQLLPHETSALHDQQVSESSNERLQVRVTNVAETSSETRIIDLHVVVRGECNNLNLVVKIMEFLKNNKRVSFISMEADTKVVDSNSTHRVKLRLKIEGPEWDEHAFQEAVGRLVAELEK</sequence>
<reference evidence="1 2" key="1">
    <citation type="journal article" date="2021" name="Hortic Res">
        <title>High-quality reference genome and annotation aids understanding of berry development for evergreen blueberry (Vaccinium darrowii).</title>
        <authorList>
            <person name="Yu J."/>
            <person name="Hulse-Kemp A.M."/>
            <person name="Babiker E."/>
            <person name="Staton M."/>
        </authorList>
    </citation>
    <scope>NUCLEOTIDE SEQUENCE [LARGE SCALE GENOMIC DNA]</scope>
    <source>
        <strain evidence="2">cv. NJ 8807/NJ 8810</strain>
        <tissue evidence="1">Young leaf</tissue>
    </source>
</reference>
<organism evidence="1 2">
    <name type="scientific">Vaccinium darrowii</name>
    <dbReference type="NCBI Taxonomy" id="229202"/>
    <lineage>
        <taxon>Eukaryota</taxon>
        <taxon>Viridiplantae</taxon>
        <taxon>Streptophyta</taxon>
        <taxon>Embryophyta</taxon>
        <taxon>Tracheophyta</taxon>
        <taxon>Spermatophyta</taxon>
        <taxon>Magnoliopsida</taxon>
        <taxon>eudicotyledons</taxon>
        <taxon>Gunneridae</taxon>
        <taxon>Pentapetalae</taxon>
        <taxon>asterids</taxon>
        <taxon>Ericales</taxon>
        <taxon>Ericaceae</taxon>
        <taxon>Vaccinioideae</taxon>
        <taxon>Vaccinieae</taxon>
        <taxon>Vaccinium</taxon>
    </lineage>
</organism>